<gene>
    <name evidence="1" type="ORF">TTHERM_01285850</name>
</gene>
<evidence type="ECO:0000313" key="2">
    <source>
        <dbReference type="Proteomes" id="UP000009168"/>
    </source>
</evidence>
<dbReference type="KEGG" id="tet:TTHERM_01285850"/>
<dbReference type="HOGENOM" id="CLU_889921_0_0_1"/>
<dbReference type="Proteomes" id="UP000009168">
    <property type="component" value="Unassembled WGS sequence"/>
</dbReference>
<dbReference type="GeneID" id="7841131"/>
<name>Q22A50_TETTS</name>
<dbReference type="RefSeq" id="XP_001029824.2">
    <property type="nucleotide sequence ID" value="XM_001029824.2"/>
</dbReference>
<sequence>MSKIKSIHLLISYIEQYLFTVALGFSNQLNESFEKIVINNCCVGTQKILVLNQEGLPVIETTQMEVNRFLEKFKIQDLDGYLLRYLMSKCYHQQNDIVKRLIIKVITIHNQ</sequence>
<keyword evidence="2" id="KW-1185">Reference proteome</keyword>
<dbReference type="AlphaFoldDB" id="Q22A50"/>
<proteinExistence type="predicted"/>
<accession>Q22A50</accession>
<evidence type="ECO:0000313" key="1">
    <source>
        <dbReference type="EMBL" id="EAR82161.2"/>
    </source>
</evidence>
<organism evidence="1 2">
    <name type="scientific">Tetrahymena thermophila (strain SB210)</name>
    <dbReference type="NCBI Taxonomy" id="312017"/>
    <lineage>
        <taxon>Eukaryota</taxon>
        <taxon>Sar</taxon>
        <taxon>Alveolata</taxon>
        <taxon>Ciliophora</taxon>
        <taxon>Intramacronucleata</taxon>
        <taxon>Oligohymenophorea</taxon>
        <taxon>Hymenostomatida</taxon>
        <taxon>Tetrahymenina</taxon>
        <taxon>Tetrahymenidae</taxon>
        <taxon>Tetrahymena</taxon>
    </lineage>
</organism>
<protein>
    <submittedName>
        <fullName evidence="1">Uncharacterized protein</fullName>
    </submittedName>
</protein>
<dbReference type="InParanoid" id="Q22A50"/>
<reference evidence="2" key="1">
    <citation type="journal article" date="2006" name="PLoS Biol.">
        <title>Macronuclear genome sequence of the ciliate Tetrahymena thermophila, a model eukaryote.</title>
        <authorList>
            <person name="Eisen J.A."/>
            <person name="Coyne R.S."/>
            <person name="Wu M."/>
            <person name="Wu D."/>
            <person name="Thiagarajan M."/>
            <person name="Wortman J.R."/>
            <person name="Badger J.H."/>
            <person name="Ren Q."/>
            <person name="Amedeo P."/>
            <person name="Jones K.M."/>
            <person name="Tallon L.J."/>
            <person name="Delcher A.L."/>
            <person name="Salzberg S.L."/>
            <person name="Silva J.C."/>
            <person name="Haas B.J."/>
            <person name="Majoros W.H."/>
            <person name="Farzad M."/>
            <person name="Carlton J.M."/>
            <person name="Smith R.K. Jr."/>
            <person name="Garg J."/>
            <person name="Pearlman R.E."/>
            <person name="Karrer K.M."/>
            <person name="Sun L."/>
            <person name="Manning G."/>
            <person name="Elde N.C."/>
            <person name="Turkewitz A.P."/>
            <person name="Asai D.J."/>
            <person name="Wilkes D.E."/>
            <person name="Wang Y."/>
            <person name="Cai H."/>
            <person name="Collins K."/>
            <person name="Stewart B.A."/>
            <person name="Lee S.R."/>
            <person name="Wilamowska K."/>
            <person name="Weinberg Z."/>
            <person name="Ruzzo W.L."/>
            <person name="Wloga D."/>
            <person name="Gaertig J."/>
            <person name="Frankel J."/>
            <person name="Tsao C.-C."/>
            <person name="Gorovsky M.A."/>
            <person name="Keeling P.J."/>
            <person name="Waller R.F."/>
            <person name="Patron N.J."/>
            <person name="Cherry J.M."/>
            <person name="Stover N.A."/>
            <person name="Krieger C.J."/>
            <person name="del Toro C."/>
            <person name="Ryder H.F."/>
            <person name="Williamson S.C."/>
            <person name="Barbeau R.A."/>
            <person name="Hamilton E.P."/>
            <person name="Orias E."/>
        </authorList>
    </citation>
    <scope>NUCLEOTIDE SEQUENCE [LARGE SCALE GENOMIC DNA]</scope>
    <source>
        <strain evidence="2">SB210</strain>
    </source>
</reference>
<dbReference type="EMBL" id="GG662582">
    <property type="protein sequence ID" value="EAR82161.2"/>
    <property type="molecule type" value="Genomic_DNA"/>
</dbReference>